<dbReference type="KEGG" id="mtun:MTUNDRAET4_0070.2"/>
<dbReference type="RefSeq" id="WP_134493310.1">
    <property type="nucleotide sequence ID" value="NZ_CP139087.1"/>
</dbReference>
<dbReference type="Proteomes" id="UP000294360">
    <property type="component" value="Plasmid 3"/>
</dbReference>
<geneLocation type="plasmid" evidence="1 2">
    <name>3</name>
</geneLocation>
<name>A0A4U8Z7L2_METTU</name>
<organism evidence="1 2">
    <name type="scientific">Methylocella tundrae</name>
    <dbReference type="NCBI Taxonomy" id="227605"/>
    <lineage>
        <taxon>Bacteria</taxon>
        <taxon>Pseudomonadati</taxon>
        <taxon>Pseudomonadota</taxon>
        <taxon>Alphaproteobacteria</taxon>
        <taxon>Hyphomicrobiales</taxon>
        <taxon>Beijerinckiaceae</taxon>
        <taxon>Methylocella</taxon>
    </lineage>
</organism>
<keyword evidence="1" id="KW-0614">Plasmid</keyword>
<evidence type="ECO:0000313" key="1">
    <source>
        <dbReference type="EMBL" id="VFU17513.1"/>
    </source>
</evidence>
<accession>A0A4U8Z7L2</accession>
<protein>
    <submittedName>
        <fullName evidence="1">Uncharacterized protein</fullName>
    </submittedName>
</protein>
<sequence length="126" mass="13997">MQLKVYVVDRNTGAETLQSQSALDELFHDDLFQAAERDLLETGEHRVGGGAAPLILLLRIPEIPSGCHPLAFAQMRDRRAKGLCAIVYGLPGRNGIEPFTFYARDKQSLDAKVAAWRNEGYRVEIA</sequence>
<evidence type="ECO:0000313" key="2">
    <source>
        <dbReference type="Proteomes" id="UP000294360"/>
    </source>
</evidence>
<dbReference type="EMBL" id="LR536452">
    <property type="protein sequence ID" value="VFU17513.1"/>
    <property type="molecule type" value="Genomic_DNA"/>
</dbReference>
<gene>
    <name evidence="1" type="ORF">MTUNDRAET4_0070</name>
</gene>
<reference evidence="1 2" key="1">
    <citation type="submission" date="2019-03" db="EMBL/GenBank/DDBJ databases">
        <authorList>
            <person name="Kox A.R. M."/>
        </authorList>
    </citation>
    <scope>NUCLEOTIDE SEQUENCE [LARGE SCALE GENOMIC DNA]</scope>
    <source>
        <strain evidence="1">MTUNDRAET4 annotated genome</strain>
        <plasmid evidence="2">3</plasmid>
    </source>
</reference>
<dbReference type="AlphaFoldDB" id="A0A4U8Z7L2"/>
<proteinExistence type="predicted"/>